<accession>A0A7W5F553</accession>
<feature type="region of interest" description="Disordered" evidence="1">
    <location>
        <begin position="182"/>
        <end position="266"/>
    </location>
</feature>
<evidence type="ECO:0000313" key="3">
    <source>
        <dbReference type="EMBL" id="MBB3080475.1"/>
    </source>
</evidence>
<dbReference type="RefSeq" id="WP_184598448.1">
    <property type="nucleotide sequence ID" value="NZ_BMUP01000011.1"/>
</dbReference>
<evidence type="ECO:0000313" key="4">
    <source>
        <dbReference type="Proteomes" id="UP000572907"/>
    </source>
</evidence>
<feature type="region of interest" description="Disordered" evidence="1">
    <location>
        <begin position="1"/>
        <end position="27"/>
    </location>
</feature>
<evidence type="ECO:0000256" key="1">
    <source>
        <dbReference type="SAM" id="MobiDB-lite"/>
    </source>
</evidence>
<feature type="domain" description="eCIS core" evidence="2">
    <location>
        <begin position="79"/>
        <end position="148"/>
    </location>
</feature>
<gene>
    <name evidence="3" type="ORF">FHS41_007024</name>
</gene>
<feature type="compositionally biased region" description="Polar residues" evidence="1">
    <location>
        <begin position="209"/>
        <end position="221"/>
    </location>
</feature>
<evidence type="ECO:0000259" key="2">
    <source>
        <dbReference type="Pfam" id="PF13699"/>
    </source>
</evidence>
<proteinExistence type="predicted"/>
<organism evidence="3 4">
    <name type="scientific">Streptomyces violarus</name>
    <dbReference type="NCBI Taxonomy" id="67380"/>
    <lineage>
        <taxon>Bacteria</taxon>
        <taxon>Bacillati</taxon>
        <taxon>Actinomycetota</taxon>
        <taxon>Actinomycetes</taxon>
        <taxon>Kitasatosporales</taxon>
        <taxon>Streptomycetaceae</taxon>
        <taxon>Streptomyces</taxon>
    </lineage>
</organism>
<name>A0A7W5F553_9ACTN</name>
<reference evidence="3 4" key="1">
    <citation type="submission" date="2020-08" db="EMBL/GenBank/DDBJ databases">
        <title>Genomic Encyclopedia of Type Strains, Phase III (KMG-III): the genomes of soil and plant-associated and newly described type strains.</title>
        <authorList>
            <person name="Whitman W."/>
        </authorList>
    </citation>
    <scope>NUCLEOTIDE SEQUENCE [LARGE SCALE GENOMIC DNA]</scope>
    <source>
        <strain evidence="3 4">CECT 3237</strain>
    </source>
</reference>
<protein>
    <recommendedName>
        <fullName evidence="2">eCIS core domain-containing protein</fullName>
    </recommendedName>
</protein>
<dbReference type="Pfam" id="PF13699">
    <property type="entry name" value="eCIS_core"/>
    <property type="match status" value="1"/>
</dbReference>
<dbReference type="Proteomes" id="UP000572907">
    <property type="component" value="Unassembled WGS sequence"/>
</dbReference>
<comment type="caution">
    <text evidence="3">The sequence shown here is derived from an EMBL/GenBank/DDBJ whole genome shotgun (WGS) entry which is preliminary data.</text>
</comment>
<keyword evidence="4" id="KW-1185">Reference proteome</keyword>
<dbReference type="EMBL" id="JACHXE010000009">
    <property type="protein sequence ID" value="MBB3080475.1"/>
    <property type="molecule type" value="Genomic_DNA"/>
</dbReference>
<dbReference type="AlphaFoldDB" id="A0A7W5F553"/>
<feature type="compositionally biased region" description="Basic and acidic residues" evidence="1">
    <location>
        <begin position="223"/>
        <end position="235"/>
    </location>
</feature>
<dbReference type="InterPro" id="IPR025295">
    <property type="entry name" value="eCIS_core_dom"/>
</dbReference>
<sequence>MHAHGTGGRRAADRDDVRANTPGVPVHPMLALQRMAGNAAVARTVAEERHEHDAHCGHTPSVQRRALVHDVLNTPGQRMDSGLQTEMEARFGGADFSGVRVHKGPLAQESAAELGAKAYTSGAHIVEGAPLTKEDWAHELTHFQDQMAGPVPGTDNGAGVKMSDVGDSGERHAVDNARRVMNGPVPAVQPTPAEGAAGPGGGAPDRGTVQRTVWTFDQAASVQDERERPHYRWRSEGGAGALKTSAELGLDPGRKPHPGDTYDDESEQLHSSENVAFSTKGRITEQDLVRRRTQTSRAVAEAKQRIASALKMLRAADGDPKGALLAGLESGFPVFRTAPPGQLAPFLPRIAEIVQRIHDGLNAQGAKIALVGSGVPGVPQNATAWVDGNLSENVAGLFSLGHDKMSEELPPLMERSGPIHLLEPGQIAWYIVHEATHRFAGTLDYQYSPYFEEVQEDEFTASADPEVAAAMEPAMLDRRKVRDPKEFNGKDEQTYLGKQSNWYALGRRALMNADSYAQFILTATGAPTPRT</sequence>